<gene>
    <name evidence="13" type="ORF">EV210_10348</name>
</gene>
<feature type="domain" description="Desulfoferrodoxin N-terminal" evidence="12">
    <location>
        <begin position="2"/>
        <end position="33"/>
    </location>
</feature>
<dbReference type="EMBL" id="SLUI01000003">
    <property type="protein sequence ID" value="TCL38576.1"/>
    <property type="molecule type" value="Genomic_DNA"/>
</dbReference>
<comment type="function">
    <text evidence="8">Catalyzes the one-electron reduction of superoxide anion radical to hydrogen peroxide at a nonheme ferrous iron center. Plays a fundamental role in case of oxidative stress via its superoxide detoxification activity.</text>
</comment>
<dbReference type="AlphaFoldDB" id="A0A4R1PZJ7"/>
<protein>
    <recommendedName>
        <fullName evidence="3">Desulfoferrodoxin</fullName>
        <ecNumber evidence="2">1.15.1.2</ecNumber>
    </recommendedName>
    <alternativeName>
        <fullName evidence="9">Superoxide reductase</fullName>
    </alternativeName>
</protein>
<dbReference type="GO" id="GO:0050605">
    <property type="term" value="F:superoxide reductase activity"/>
    <property type="evidence" value="ECO:0007669"/>
    <property type="project" value="UniProtKB-EC"/>
</dbReference>
<evidence type="ECO:0000256" key="8">
    <source>
        <dbReference type="ARBA" id="ARBA00024690"/>
    </source>
</evidence>
<dbReference type="OrthoDB" id="9814936at2"/>
<keyword evidence="6" id="KW-0249">Electron transport</keyword>
<dbReference type="EC" id="1.15.1.2" evidence="2"/>
<sequence>MNFYQCEDCGNIAGLITDNGGKLTCCDKQMAKLEANVMEGSKEKHIPVAVKEDDMLKVSVGASPHKMLPEHYTYWVAVTTEDRDEFVYLKPGMVPEATFPYLGKGTVYAYCNVHGLWKSEI</sequence>
<keyword evidence="5" id="KW-0479">Metal-binding</keyword>
<dbReference type="GO" id="GO:0005506">
    <property type="term" value="F:iron ion binding"/>
    <property type="evidence" value="ECO:0007669"/>
    <property type="project" value="InterPro"/>
</dbReference>
<evidence type="ECO:0000256" key="2">
    <source>
        <dbReference type="ARBA" id="ARBA00012679"/>
    </source>
</evidence>
<dbReference type="RefSeq" id="WP_132076551.1">
    <property type="nucleotide sequence ID" value="NZ_SLUI01000003.1"/>
</dbReference>
<evidence type="ECO:0000256" key="7">
    <source>
        <dbReference type="ARBA" id="ARBA00023004"/>
    </source>
</evidence>
<evidence type="ECO:0000256" key="6">
    <source>
        <dbReference type="ARBA" id="ARBA00022982"/>
    </source>
</evidence>
<name>A0A4R1PZJ7_9FIRM</name>
<evidence type="ECO:0000256" key="3">
    <source>
        <dbReference type="ARBA" id="ARBA00014839"/>
    </source>
</evidence>
<evidence type="ECO:0000256" key="9">
    <source>
        <dbReference type="ARBA" id="ARBA00031398"/>
    </source>
</evidence>
<proteinExistence type="inferred from homology"/>
<dbReference type="PANTHER" id="PTHR36541">
    <property type="entry name" value="SUPEROXIDE REDUCTASE-RELATED"/>
    <property type="match status" value="1"/>
</dbReference>
<dbReference type="InterPro" id="IPR036073">
    <property type="entry name" value="Desulfoferrodoxin_Fe-bd_dom_sf"/>
</dbReference>
<accession>A0A4R1PZJ7</accession>
<dbReference type="Pfam" id="PF01880">
    <property type="entry name" value="Desulfoferrodox"/>
    <property type="match status" value="1"/>
</dbReference>
<dbReference type="InterPro" id="IPR051233">
    <property type="entry name" value="Desulfoferrodoxin_SOR"/>
</dbReference>
<evidence type="ECO:0000256" key="4">
    <source>
        <dbReference type="ARBA" id="ARBA00022448"/>
    </source>
</evidence>
<dbReference type="SUPFAM" id="SSF57802">
    <property type="entry name" value="Rubredoxin-like"/>
    <property type="match status" value="1"/>
</dbReference>
<organism evidence="13 14">
    <name type="scientific">Anaerospora hongkongensis</name>
    <dbReference type="NCBI Taxonomy" id="244830"/>
    <lineage>
        <taxon>Bacteria</taxon>
        <taxon>Bacillati</taxon>
        <taxon>Bacillota</taxon>
        <taxon>Negativicutes</taxon>
        <taxon>Selenomonadales</taxon>
        <taxon>Sporomusaceae</taxon>
        <taxon>Anaerospora</taxon>
    </lineage>
</organism>
<keyword evidence="14" id="KW-1185">Reference proteome</keyword>
<comment type="similarity">
    <text evidence="1">Belongs to the desulfoferrodoxin family.</text>
</comment>
<feature type="domain" description="Desulfoferrodoxin ferrous iron-binding" evidence="11">
    <location>
        <begin position="39"/>
        <end position="119"/>
    </location>
</feature>
<evidence type="ECO:0000256" key="5">
    <source>
        <dbReference type="ARBA" id="ARBA00022723"/>
    </source>
</evidence>
<comment type="catalytic activity">
    <reaction evidence="10">
        <text>reduced [rubredoxin] + superoxide + 2 H(+) = oxidized [rubredoxin] + H2O2</text>
        <dbReference type="Rhea" id="RHEA:21324"/>
        <dbReference type="Rhea" id="RHEA-COMP:10302"/>
        <dbReference type="Rhea" id="RHEA-COMP:10303"/>
        <dbReference type="ChEBI" id="CHEBI:15378"/>
        <dbReference type="ChEBI" id="CHEBI:16240"/>
        <dbReference type="ChEBI" id="CHEBI:18421"/>
        <dbReference type="ChEBI" id="CHEBI:29033"/>
        <dbReference type="ChEBI" id="CHEBI:29034"/>
        <dbReference type="EC" id="1.15.1.2"/>
    </reaction>
</comment>
<evidence type="ECO:0000313" key="14">
    <source>
        <dbReference type="Proteomes" id="UP000295063"/>
    </source>
</evidence>
<evidence type="ECO:0000256" key="1">
    <source>
        <dbReference type="ARBA" id="ARBA00005941"/>
    </source>
</evidence>
<reference evidence="13 14" key="1">
    <citation type="submission" date="2019-03" db="EMBL/GenBank/DDBJ databases">
        <title>Genomic Encyclopedia of Type Strains, Phase IV (KMG-IV): sequencing the most valuable type-strain genomes for metagenomic binning, comparative biology and taxonomic classification.</title>
        <authorList>
            <person name="Goeker M."/>
        </authorList>
    </citation>
    <scope>NUCLEOTIDE SEQUENCE [LARGE SCALE GENOMIC DNA]</scope>
    <source>
        <strain evidence="13 14">DSM 15969</strain>
    </source>
</reference>
<dbReference type="Proteomes" id="UP000295063">
    <property type="component" value="Unassembled WGS sequence"/>
</dbReference>
<keyword evidence="7" id="KW-0408">Iron</keyword>
<dbReference type="Gene3D" id="2.60.40.730">
    <property type="entry name" value="SOR catalytic domain"/>
    <property type="match status" value="1"/>
</dbReference>
<dbReference type="InterPro" id="IPR002742">
    <property type="entry name" value="Desulfoferrodoxin_Fe-bd_dom"/>
</dbReference>
<dbReference type="PANTHER" id="PTHR36541:SF1">
    <property type="entry name" value="SUPEROXIDE REDUCTASE-RELATED"/>
    <property type="match status" value="1"/>
</dbReference>
<comment type="caution">
    <text evidence="13">The sequence shown here is derived from an EMBL/GenBank/DDBJ whole genome shotgun (WGS) entry which is preliminary data.</text>
</comment>
<evidence type="ECO:0000259" key="12">
    <source>
        <dbReference type="Pfam" id="PF06397"/>
    </source>
</evidence>
<dbReference type="Pfam" id="PF06397">
    <property type="entry name" value="Desulfoferrod_N"/>
    <property type="match status" value="1"/>
</dbReference>
<keyword evidence="4" id="KW-0813">Transport</keyword>
<evidence type="ECO:0000259" key="11">
    <source>
        <dbReference type="Pfam" id="PF01880"/>
    </source>
</evidence>
<evidence type="ECO:0000256" key="10">
    <source>
        <dbReference type="ARBA" id="ARBA00047448"/>
    </source>
</evidence>
<dbReference type="InterPro" id="IPR004462">
    <property type="entry name" value="Desulfoferrodoxin_N"/>
</dbReference>
<dbReference type="SUPFAM" id="SSF49367">
    <property type="entry name" value="Superoxide reductase-like"/>
    <property type="match status" value="1"/>
</dbReference>
<evidence type="ECO:0000313" key="13">
    <source>
        <dbReference type="EMBL" id="TCL38576.1"/>
    </source>
</evidence>